<keyword evidence="4" id="KW-0479">Metal-binding</keyword>
<organism evidence="11 12">
    <name type="scientific">Adineta ricciae</name>
    <name type="common">Rotifer</name>
    <dbReference type="NCBI Taxonomy" id="249248"/>
    <lineage>
        <taxon>Eukaryota</taxon>
        <taxon>Metazoa</taxon>
        <taxon>Spiralia</taxon>
        <taxon>Gnathifera</taxon>
        <taxon>Rotifera</taxon>
        <taxon>Eurotatoria</taxon>
        <taxon>Bdelloidea</taxon>
        <taxon>Adinetida</taxon>
        <taxon>Adinetidae</taxon>
        <taxon>Adineta</taxon>
    </lineage>
</organism>
<comment type="caution">
    <text evidence="11">The sequence shown here is derived from an EMBL/GenBank/DDBJ whole genome shotgun (WGS) entry which is preliminary data.</text>
</comment>
<dbReference type="InterPro" id="IPR043145">
    <property type="entry name" value="Znf_ZZ_sf"/>
</dbReference>
<dbReference type="PROSITE" id="PS51873">
    <property type="entry name" value="TRIAD"/>
    <property type="match status" value="1"/>
</dbReference>
<evidence type="ECO:0000256" key="9">
    <source>
        <dbReference type="SAM" id="Coils"/>
    </source>
</evidence>
<evidence type="ECO:0000259" key="10">
    <source>
        <dbReference type="PROSITE" id="PS51873"/>
    </source>
</evidence>
<dbReference type="InterPro" id="IPR000433">
    <property type="entry name" value="Znf_ZZ"/>
</dbReference>
<dbReference type="SMART" id="SM00647">
    <property type="entry name" value="IBR"/>
    <property type="match status" value="2"/>
</dbReference>
<feature type="coiled-coil region" evidence="9">
    <location>
        <begin position="678"/>
        <end position="705"/>
    </location>
</feature>
<evidence type="ECO:0000256" key="3">
    <source>
        <dbReference type="ARBA" id="ARBA00022679"/>
    </source>
</evidence>
<keyword evidence="8" id="KW-0862">Zinc</keyword>
<dbReference type="InterPro" id="IPR002867">
    <property type="entry name" value="IBR_dom"/>
</dbReference>
<proteinExistence type="predicted"/>
<evidence type="ECO:0000256" key="6">
    <source>
        <dbReference type="ARBA" id="ARBA00022771"/>
    </source>
</evidence>
<dbReference type="Gene3D" id="3.30.60.90">
    <property type="match status" value="1"/>
</dbReference>
<dbReference type="SUPFAM" id="SSF57850">
    <property type="entry name" value="RING/U-box"/>
    <property type="match status" value="3"/>
</dbReference>
<evidence type="ECO:0000256" key="1">
    <source>
        <dbReference type="ARBA" id="ARBA00001798"/>
    </source>
</evidence>
<keyword evidence="9" id="KW-0175">Coiled coil</keyword>
<evidence type="ECO:0000313" key="12">
    <source>
        <dbReference type="Proteomes" id="UP000663852"/>
    </source>
</evidence>
<gene>
    <name evidence="11" type="ORF">EDS130_LOCUS42996</name>
</gene>
<dbReference type="InterPro" id="IPR044066">
    <property type="entry name" value="TRIAD_supradom"/>
</dbReference>
<dbReference type="Proteomes" id="UP000663852">
    <property type="component" value="Unassembled WGS sequence"/>
</dbReference>
<keyword evidence="6" id="KW-0863">Zinc-finger</keyword>
<feature type="domain" description="RING-type" evidence="10">
    <location>
        <begin position="504"/>
        <end position="768"/>
    </location>
</feature>
<keyword evidence="3" id="KW-0808">Transferase</keyword>
<dbReference type="Pfam" id="PF01485">
    <property type="entry name" value="IBR"/>
    <property type="match status" value="1"/>
</dbReference>
<dbReference type="OrthoDB" id="1431934at2759"/>
<dbReference type="SMART" id="SM00291">
    <property type="entry name" value="ZnF_ZZ"/>
    <property type="match status" value="1"/>
</dbReference>
<name>A0A815TJS8_ADIRI</name>
<dbReference type="GO" id="GO:0008270">
    <property type="term" value="F:zinc ion binding"/>
    <property type="evidence" value="ECO:0007669"/>
    <property type="project" value="UniProtKB-KW"/>
</dbReference>
<dbReference type="AlphaFoldDB" id="A0A815TJS8"/>
<evidence type="ECO:0000256" key="5">
    <source>
        <dbReference type="ARBA" id="ARBA00022737"/>
    </source>
</evidence>
<accession>A0A815TJS8</accession>
<protein>
    <recommendedName>
        <fullName evidence="2">RBR-type E3 ubiquitin transferase</fullName>
        <ecNumber evidence="2">2.3.2.31</ecNumber>
    </recommendedName>
</protein>
<evidence type="ECO:0000256" key="4">
    <source>
        <dbReference type="ARBA" id="ARBA00022723"/>
    </source>
</evidence>
<comment type="catalytic activity">
    <reaction evidence="1">
        <text>[E2 ubiquitin-conjugating enzyme]-S-ubiquitinyl-L-cysteine + [acceptor protein]-L-lysine = [E2 ubiquitin-conjugating enzyme]-L-cysteine + [acceptor protein]-N(6)-ubiquitinyl-L-lysine.</text>
        <dbReference type="EC" id="2.3.2.31"/>
    </reaction>
</comment>
<evidence type="ECO:0000256" key="7">
    <source>
        <dbReference type="ARBA" id="ARBA00022786"/>
    </source>
</evidence>
<dbReference type="CDD" id="cd20335">
    <property type="entry name" value="BRcat_RBR"/>
    <property type="match status" value="1"/>
</dbReference>
<dbReference type="PANTHER" id="PTHR11685">
    <property type="entry name" value="RBR FAMILY RING FINGER AND IBR DOMAIN-CONTAINING"/>
    <property type="match status" value="1"/>
</dbReference>
<dbReference type="InterPro" id="IPR031127">
    <property type="entry name" value="E3_UB_ligase_RBR"/>
</dbReference>
<evidence type="ECO:0000256" key="8">
    <source>
        <dbReference type="ARBA" id="ARBA00022833"/>
    </source>
</evidence>
<dbReference type="EMBL" id="CAJNOJ010000669">
    <property type="protein sequence ID" value="CAF1507003.1"/>
    <property type="molecule type" value="Genomic_DNA"/>
</dbReference>
<evidence type="ECO:0000313" key="11">
    <source>
        <dbReference type="EMBL" id="CAF1507003.1"/>
    </source>
</evidence>
<keyword evidence="5" id="KW-0677">Repeat</keyword>
<dbReference type="GO" id="GO:0016567">
    <property type="term" value="P:protein ubiquitination"/>
    <property type="evidence" value="ECO:0007669"/>
    <property type="project" value="InterPro"/>
</dbReference>
<dbReference type="PROSITE" id="PS01357">
    <property type="entry name" value="ZF_ZZ_1"/>
    <property type="match status" value="1"/>
</dbReference>
<sequence length="850" mass="99480">MNGHPSGSRQCSQCTKVVSENDIHNHILNCRSAIINESFEKDPSTQMKTCPRCHKLVEDLFSHYQTCLSDEEKDDSVFQTPRGQSPIQINQIVFVDKTNSNQKRCILCSQYINEYDFEKHCRNCLSDNVTQQQHSSTNEQKPLQTTIKPIKKTPIEEDRSTNLVTKKCILCSQNVDEKDFVVHMAICSSNQLQNNSNNENEKQCALYSNFIDESEDISSCSIDQNNPKIEYSDVIPKVKEIKPKINPTTTFNSSNDNDINTFNASSNEVKPKKRDCILCFKAINIEDYENHVLLCLNRNEQLLNTKCFSCNRSKENDNDAFYMISCDYNHQYCLICLQKSLKEFALNREKPVCCKNKCDYELSRHDISSIPLERRWYDRLLNLVQGKQRPFCSKCKFYINLNEYETFDDHFEQCNDDLIPCEFCYLPYSTNQLENHSRECRANQISFNEKFIEFIVFRTKYPFTKEQIRFFLQQQNKSSSSSIDPHSIIQTLAVYGSTFPFDLPRRDCDICLEACPYDDIYVFDCNDSHKLCYKCYYQSCQTKMSNGEILTCALCPNVLKESELNQLRIPIEELKKIQDYQIKKTFDVYSSRTVGMIKCPKQDCTWVAEAADPNERFKVNCPLCQHEFCSLCNQQYHYRTTCQQLPQITQRWFFWCQTERERYLRQRAEQDTTYQVQLNEYNQKHKENDNRNRELRRRYDELLHDERYKAENCRLCPSCQRVVERIDGCDTMVCGQDAHGGNVQSGCGHRFNWAQAKAYQASATKQPKQTILDLPRPENAIVHHNGVTCDQCKNEVNGIRFDCVHCPSLTFCEKCEQQATLQHSQENQVLGQQQHVFKLIMTPEEEAFQF</sequence>
<dbReference type="EC" id="2.3.2.31" evidence="2"/>
<reference evidence="11" key="1">
    <citation type="submission" date="2021-02" db="EMBL/GenBank/DDBJ databases">
        <authorList>
            <person name="Nowell W R."/>
        </authorList>
    </citation>
    <scope>NUCLEOTIDE SEQUENCE</scope>
</reference>
<evidence type="ECO:0000256" key="2">
    <source>
        <dbReference type="ARBA" id="ARBA00012251"/>
    </source>
</evidence>
<keyword evidence="7" id="KW-0833">Ubl conjugation pathway</keyword>
<dbReference type="Pfam" id="PF00569">
    <property type="entry name" value="ZZ"/>
    <property type="match status" value="1"/>
</dbReference>
<dbReference type="GO" id="GO:0061630">
    <property type="term" value="F:ubiquitin protein ligase activity"/>
    <property type="evidence" value="ECO:0007669"/>
    <property type="project" value="UniProtKB-EC"/>
</dbReference>